<dbReference type="Proteomes" id="UP000799324">
    <property type="component" value="Unassembled WGS sequence"/>
</dbReference>
<protein>
    <recommendedName>
        <fullName evidence="4">Killer toxin Kp4 domain-containing protein</fullName>
    </recommendedName>
</protein>
<reference evidence="2" key="1">
    <citation type="journal article" date="2020" name="Stud. Mycol.">
        <title>101 Dothideomycetes genomes: a test case for predicting lifestyles and emergence of pathogens.</title>
        <authorList>
            <person name="Haridas S."/>
            <person name="Albert R."/>
            <person name="Binder M."/>
            <person name="Bloem J."/>
            <person name="Labutti K."/>
            <person name="Salamov A."/>
            <person name="Andreopoulos B."/>
            <person name="Baker S."/>
            <person name="Barry K."/>
            <person name="Bills G."/>
            <person name="Bluhm B."/>
            <person name="Cannon C."/>
            <person name="Castanera R."/>
            <person name="Culley D."/>
            <person name="Daum C."/>
            <person name="Ezra D."/>
            <person name="Gonzalez J."/>
            <person name="Henrissat B."/>
            <person name="Kuo A."/>
            <person name="Liang C."/>
            <person name="Lipzen A."/>
            <person name="Lutzoni F."/>
            <person name="Magnuson J."/>
            <person name="Mondo S."/>
            <person name="Nolan M."/>
            <person name="Ohm R."/>
            <person name="Pangilinan J."/>
            <person name="Park H.-J."/>
            <person name="Ramirez L."/>
            <person name="Alfaro M."/>
            <person name="Sun H."/>
            <person name="Tritt A."/>
            <person name="Yoshinaga Y."/>
            <person name="Zwiers L.-H."/>
            <person name="Turgeon B."/>
            <person name="Goodwin S."/>
            <person name="Spatafora J."/>
            <person name="Crous P."/>
            <person name="Grigoriev I."/>
        </authorList>
    </citation>
    <scope>NUCLEOTIDE SEQUENCE</scope>
    <source>
        <strain evidence="2">CBS 122681</strain>
    </source>
</reference>
<evidence type="ECO:0000313" key="3">
    <source>
        <dbReference type="Proteomes" id="UP000799324"/>
    </source>
</evidence>
<organism evidence="2 3">
    <name type="scientific">Lophiostoma macrostomum CBS 122681</name>
    <dbReference type="NCBI Taxonomy" id="1314788"/>
    <lineage>
        <taxon>Eukaryota</taxon>
        <taxon>Fungi</taxon>
        <taxon>Dikarya</taxon>
        <taxon>Ascomycota</taxon>
        <taxon>Pezizomycotina</taxon>
        <taxon>Dothideomycetes</taxon>
        <taxon>Pleosporomycetidae</taxon>
        <taxon>Pleosporales</taxon>
        <taxon>Lophiostomataceae</taxon>
        <taxon>Lophiostoma</taxon>
    </lineage>
</organism>
<proteinExistence type="predicted"/>
<evidence type="ECO:0008006" key="4">
    <source>
        <dbReference type="Google" id="ProtNLM"/>
    </source>
</evidence>
<feature type="chain" id="PRO_5025533801" description="Killer toxin Kp4 domain-containing protein" evidence="1">
    <location>
        <begin position="24"/>
        <end position="98"/>
    </location>
</feature>
<gene>
    <name evidence="2" type="ORF">K491DRAFT_589482</name>
</gene>
<keyword evidence="3" id="KW-1185">Reference proteome</keyword>
<dbReference type="EMBL" id="MU004300">
    <property type="protein sequence ID" value="KAF2660302.1"/>
    <property type="molecule type" value="Genomic_DNA"/>
</dbReference>
<accession>A0A6A6TKN0</accession>
<feature type="signal peptide" evidence="1">
    <location>
        <begin position="1"/>
        <end position="23"/>
    </location>
</feature>
<name>A0A6A6TKN0_9PLEO</name>
<evidence type="ECO:0000256" key="1">
    <source>
        <dbReference type="SAM" id="SignalP"/>
    </source>
</evidence>
<evidence type="ECO:0000313" key="2">
    <source>
        <dbReference type="EMBL" id="KAF2660302.1"/>
    </source>
</evidence>
<keyword evidence="1" id="KW-0732">Signal</keyword>
<dbReference type="AlphaFoldDB" id="A0A6A6TKN0"/>
<sequence>MKTPTLITLLTAALALPASLVLADSCNRGGVYCGSSLLRKGNYRNHIIQVLQQVGQPTDDAHVQDSIFDCLDGGNIRFRGYCANGCGGTDSTNPDYCF</sequence>
<dbReference type="OrthoDB" id="4186099at2759"/>